<keyword evidence="4" id="KW-1133">Transmembrane helix</keyword>
<evidence type="ECO:0000313" key="7">
    <source>
        <dbReference type="EMBL" id="GAI44305.1"/>
    </source>
</evidence>
<feature type="non-terminal residue" evidence="7">
    <location>
        <position position="1"/>
    </location>
</feature>
<dbReference type="AlphaFoldDB" id="X1PZM7"/>
<dbReference type="PANTHER" id="PTHR47371">
    <property type="entry name" value="LIPOTEICHOIC ACID SYNTHASE"/>
    <property type="match status" value="1"/>
</dbReference>
<dbReference type="PANTHER" id="PTHR47371:SF3">
    <property type="entry name" value="PHOSPHOGLYCEROL TRANSFERASE I"/>
    <property type="match status" value="1"/>
</dbReference>
<protein>
    <recommendedName>
        <fullName evidence="6">Sulfatase N-terminal domain-containing protein</fullName>
    </recommendedName>
</protein>
<keyword evidence="2" id="KW-1003">Cell membrane</keyword>
<evidence type="ECO:0000256" key="3">
    <source>
        <dbReference type="ARBA" id="ARBA00022692"/>
    </source>
</evidence>
<feature type="domain" description="Sulfatase N-terminal" evidence="6">
    <location>
        <begin position="1"/>
        <end position="82"/>
    </location>
</feature>
<evidence type="ECO:0000256" key="1">
    <source>
        <dbReference type="ARBA" id="ARBA00004651"/>
    </source>
</evidence>
<keyword evidence="3" id="KW-0812">Transmembrane</keyword>
<dbReference type="InterPro" id="IPR017850">
    <property type="entry name" value="Alkaline_phosphatase_core_sf"/>
</dbReference>
<name>X1PZM7_9ZZZZ</name>
<evidence type="ECO:0000259" key="6">
    <source>
        <dbReference type="Pfam" id="PF00884"/>
    </source>
</evidence>
<evidence type="ECO:0000256" key="4">
    <source>
        <dbReference type="ARBA" id="ARBA00022989"/>
    </source>
</evidence>
<evidence type="ECO:0000256" key="2">
    <source>
        <dbReference type="ARBA" id="ARBA00022475"/>
    </source>
</evidence>
<evidence type="ECO:0000256" key="5">
    <source>
        <dbReference type="ARBA" id="ARBA00023136"/>
    </source>
</evidence>
<dbReference type="Gene3D" id="3.40.720.10">
    <property type="entry name" value="Alkaline Phosphatase, subunit A"/>
    <property type="match status" value="1"/>
</dbReference>
<gene>
    <name evidence="7" type="ORF">S06H3_39409</name>
</gene>
<keyword evidence="5" id="KW-0472">Membrane</keyword>
<sequence>YYTDKALGDFISDAKTRDWWDETLLILLADHSCRVGNLTEHEEKRFRIPMLWLGGALAVRDTVINTYGSQTDLPSTLLGQLNFPREDFIFSNDLLSENPNAFAYYTFHDGIGFISDSSYAVYSLTTDNYLIEEDMNSGRDLKKVLAYLQYLLADFNKL</sequence>
<dbReference type="SUPFAM" id="SSF53649">
    <property type="entry name" value="Alkaline phosphatase-like"/>
    <property type="match status" value="1"/>
</dbReference>
<accession>X1PZM7</accession>
<dbReference type="GO" id="GO:0005886">
    <property type="term" value="C:plasma membrane"/>
    <property type="evidence" value="ECO:0007669"/>
    <property type="project" value="UniProtKB-SubCell"/>
</dbReference>
<dbReference type="EMBL" id="BARV01024107">
    <property type="protein sequence ID" value="GAI44305.1"/>
    <property type="molecule type" value="Genomic_DNA"/>
</dbReference>
<reference evidence="7" key="1">
    <citation type="journal article" date="2014" name="Front. Microbiol.">
        <title>High frequency of phylogenetically diverse reductive dehalogenase-homologous genes in deep subseafloor sedimentary metagenomes.</title>
        <authorList>
            <person name="Kawai M."/>
            <person name="Futagami T."/>
            <person name="Toyoda A."/>
            <person name="Takaki Y."/>
            <person name="Nishi S."/>
            <person name="Hori S."/>
            <person name="Arai W."/>
            <person name="Tsubouchi T."/>
            <person name="Morono Y."/>
            <person name="Uchiyama I."/>
            <person name="Ito T."/>
            <person name="Fujiyama A."/>
            <person name="Inagaki F."/>
            <person name="Takami H."/>
        </authorList>
    </citation>
    <scope>NUCLEOTIDE SEQUENCE</scope>
    <source>
        <strain evidence="7">Expedition CK06-06</strain>
    </source>
</reference>
<dbReference type="InterPro" id="IPR000917">
    <property type="entry name" value="Sulfatase_N"/>
</dbReference>
<comment type="subcellular location">
    <subcellularLocation>
        <location evidence="1">Cell membrane</location>
        <topology evidence="1">Multi-pass membrane protein</topology>
    </subcellularLocation>
</comment>
<dbReference type="InterPro" id="IPR050448">
    <property type="entry name" value="OpgB/LTA_synthase_biosynth"/>
</dbReference>
<comment type="caution">
    <text evidence="7">The sequence shown here is derived from an EMBL/GenBank/DDBJ whole genome shotgun (WGS) entry which is preliminary data.</text>
</comment>
<proteinExistence type="predicted"/>
<organism evidence="7">
    <name type="scientific">marine sediment metagenome</name>
    <dbReference type="NCBI Taxonomy" id="412755"/>
    <lineage>
        <taxon>unclassified sequences</taxon>
        <taxon>metagenomes</taxon>
        <taxon>ecological metagenomes</taxon>
    </lineage>
</organism>
<dbReference type="Pfam" id="PF00884">
    <property type="entry name" value="Sulfatase"/>
    <property type="match status" value="1"/>
</dbReference>